<dbReference type="EMBL" id="JAVDVW010000002">
    <property type="protein sequence ID" value="MDR7099957.1"/>
    <property type="molecule type" value="Genomic_DNA"/>
</dbReference>
<sequence>MSNGASRLHYMDALRSVLMLLGVVLHSARPYDSDAWQVKDQARLPALDWLVSGIHLFRMPAFFVVAGYFAMYLLIRWPVRDFLRDRMRRVLVPLLATLLTFNLLQVRLVIGAGGDAGFLQGALLPAWVDGQWVSHLWFLFSLAVYFALAAMFAPYLRRLADPDGAVASWLRGRWALPFVLLALVATPLAVVAVGRLAGPGWDEPLLGSASPAELLLYLPGFLVGMLLCASPELLDRFARRDRLVIALAVSGGVVMLLTEGRSDYAFRTANFLGEGLVRWMVVRVVFSLFREWANRPSRTFAYLSSASYSIYLFHHVTVIATATALLSLPLAAGMKFLIVLATASVVSLALHHFLVRRYAVLGYLFNGRKPVQHDVRPTAAAPEWVPPVSPAPGAPESGSAGRSGGG</sequence>
<dbReference type="EC" id="2.1.-.-" evidence="4"/>
<keyword evidence="2" id="KW-0812">Transmembrane</keyword>
<gene>
    <name evidence="4" type="ORF">J2X04_002338</name>
</gene>
<evidence type="ECO:0000256" key="2">
    <source>
        <dbReference type="SAM" id="Phobius"/>
    </source>
</evidence>
<feature type="transmembrane region" description="Helical" evidence="2">
    <location>
        <begin position="132"/>
        <end position="153"/>
    </location>
</feature>
<organism evidence="4 5">
    <name type="scientific">Agrilutibacter niabensis</name>
    <dbReference type="NCBI Taxonomy" id="380628"/>
    <lineage>
        <taxon>Bacteria</taxon>
        <taxon>Pseudomonadati</taxon>
        <taxon>Pseudomonadota</taxon>
        <taxon>Gammaproteobacteria</taxon>
        <taxon>Lysobacterales</taxon>
        <taxon>Lysobacteraceae</taxon>
        <taxon>Agrilutibacter</taxon>
    </lineage>
</organism>
<feature type="transmembrane region" description="Helical" evidence="2">
    <location>
        <begin position="310"/>
        <end position="330"/>
    </location>
</feature>
<keyword evidence="2" id="KW-1133">Transmembrane helix</keyword>
<feature type="compositionally biased region" description="Pro residues" evidence="1">
    <location>
        <begin position="384"/>
        <end position="393"/>
    </location>
</feature>
<feature type="domain" description="Acyltransferase 3" evidence="3">
    <location>
        <begin position="9"/>
        <end position="350"/>
    </location>
</feature>
<dbReference type="PANTHER" id="PTHR36927:SF1">
    <property type="entry name" value="MDO-LIKE PROTEIN"/>
    <property type="match status" value="1"/>
</dbReference>
<dbReference type="PANTHER" id="PTHR36927">
    <property type="entry name" value="BLR4337 PROTEIN"/>
    <property type="match status" value="1"/>
</dbReference>
<evidence type="ECO:0000259" key="3">
    <source>
        <dbReference type="Pfam" id="PF01757"/>
    </source>
</evidence>
<feature type="transmembrane region" description="Helical" evidence="2">
    <location>
        <begin position="174"/>
        <end position="194"/>
    </location>
</feature>
<dbReference type="RefSeq" id="WP_310054455.1">
    <property type="nucleotide sequence ID" value="NZ_JAVDVW010000002.1"/>
</dbReference>
<keyword evidence="4" id="KW-0808">Transferase</keyword>
<protein>
    <submittedName>
        <fullName evidence="4">Glucan biosynthesis protein C</fullName>
        <ecNumber evidence="4">2.1.-.-</ecNumber>
    </submittedName>
</protein>
<feature type="transmembrane region" description="Helical" evidence="2">
    <location>
        <begin position="264"/>
        <end position="289"/>
    </location>
</feature>
<evidence type="ECO:0000313" key="4">
    <source>
        <dbReference type="EMBL" id="MDR7099957.1"/>
    </source>
</evidence>
<evidence type="ECO:0000256" key="1">
    <source>
        <dbReference type="SAM" id="MobiDB-lite"/>
    </source>
</evidence>
<feature type="transmembrane region" description="Helical" evidence="2">
    <location>
        <begin position="54"/>
        <end position="79"/>
    </location>
</feature>
<dbReference type="Pfam" id="PF01757">
    <property type="entry name" value="Acyl_transf_3"/>
    <property type="match status" value="1"/>
</dbReference>
<feature type="transmembrane region" description="Helical" evidence="2">
    <location>
        <begin position="214"/>
        <end position="234"/>
    </location>
</feature>
<keyword evidence="2" id="KW-0472">Membrane</keyword>
<proteinExistence type="predicted"/>
<dbReference type="Proteomes" id="UP001267878">
    <property type="component" value="Unassembled WGS sequence"/>
</dbReference>
<dbReference type="InterPro" id="IPR002656">
    <property type="entry name" value="Acyl_transf_3_dom"/>
</dbReference>
<dbReference type="InterPro" id="IPR050623">
    <property type="entry name" value="Glucan_succinyl_AcylTrfase"/>
</dbReference>
<dbReference type="GO" id="GO:0016740">
    <property type="term" value="F:transferase activity"/>
    <property type="evidence" value="ECO:0007669"/>
    <property type="project" value="UniProtKB-KW"/>
</dbReference>
<accession>A0ABU1VR49</accession>
<comment type="caution">
    <text evidence="4">The sequence shown here is derived from an EMBL/GenBank/DDBJ whole genome shotgun (WGS) entry which is preliminary data.</text>
</comment>
<name>A0ABU1VR49_9GAMM</name>
<feature type="region of interest" description="Disordered" evidence="1">
    <location>
        <begin position="381"/>
        <end position="406"/>
    </location>
</feature>
<evidence type="ECO:0000313" key="5">
    <source>
        <dbReference type="Proteomes" id="UP001267878"/>
    </source>
</evidence>
<feature type="transmembrane region" description="Helical" evidence="2">
    <location>
        <begin position="336"/>
        <end position="355"/>
    </location>
</feature>
<keyword evidence="5" id="KW-1185">Reference proteome</keyword>
<reference evidence="4 5" key="1">
    <citation type="submission" date="2023-07" db="EMBL/GenBank/DDBJ databases">
        <title>Sorghum-associated microbial communities from plants grown in Nebraska, USA.</title>
        <authorList>
            <person name="Schachtman D."/>
        </authorList>
    </citation>
    <scope>NUCLEOTIDE SEQUENCE [LARGE SCALE GENOMIC DNA]</scope>
    <source>
        <strain evidence="4 5">BE187</strain>
    </source>
</reference>
<feature type="transmembrane region" description="Helical" evidence="2">
    <location>
        <begin position="91"/>
        <end position="112"/>
    </location>
</feature>
<feature type="transmembrane region" description="Helical" evidence="2">
    <location>
        <begin position="241"/>
        <end position="258"/>
    </location>
</feature>